<reference evidence="2" key="1">
    <citation type="submission" date="2021-02" db="EMBL/GenBank/DDBJ databases">
        <authorList>
            <person name="Nowell W R."/>
        </authorList>
    </citation>
    <scope>NUCLEOTIDE SEQUENCE</scope>
</reference>
<feature type="compositionally biased region" description="Basic and acidic residues" evidence="1">
    <location>
        <begin position="7"/>
        <end position="26"/>
    </location>
</feature>
<feature type="region of interest" description="Disordered" evidence="1">
    <location>
        <begin position="1"/>
        <end position="36"/>
    </location>
</feature>
<dbReference type="EMBL" id="CAJOBI010080749">
    <property type="protein sequence ID" value="CAF4497591.1"/>
    <property type="molecule type" value="Genomic_DNA"/>
</dbReference>
<feature type="non-terminal residue" evidence="2">
    <location>
        <position position="1"/>
    </location>
</feature>
<evidence type="ECO:0000313" key="2">
    <source>
        <dbReference type="EMBL" id="CAF4496111.1"/>
    </source>
</evidence>
<name>A0A8S2XFW8_9BILA</name>
<comment type="caution">
    <text evidence="2">The sequence shown here is derived from an EMBL/GenBank/DDBJ whole genome shotgun (WGS) entry which is preliminary data.</text>
</comment>
<protein>
    <submittedName>
        <fullName evidence="2">Uncharacterized protein</fullName>
    </submittedName>
</protein>
<dbReference type="EMBL" id="CAJOBI010080384">
    <property type="protein sequence ID" value="CAF4496111.1"/>
    <property type="molecule type" value="Genomic_DNA"/>
</dbReference>
<sequence length="36" mass="4451">LRRMKQRQNERERIEKQLSKLPRQADDNGGLRWQTD</sequence>
<dbReference type="AlphaFoldDB" id="A0A8S2XFW8"/>
<dbReference type="Proteomes" id="UP000676336">
    <property type="component" value="Unassembled WGS sequence"/>
</dbReference>
<accession>A0A8S2XFW8</accession>
<evidence type="ECO:0000256" key="1">
    <source>
        <dbReference type="SAM" id="MobiDB-lite"/>
    </source>
</evidence>
<gene>
    <name evidence="2" type="ORF">SMN809_LOCUS34700</name>
    <name evidence="3" type="ORF">SMN809_LOCUS34771</name>
</gene>
<evidence type="ECO:0000313" key="3">
    <source>
        <dbReference type="EMBL" id="CAF4497591.1"/>
    </source>
</evidence>
<proteinExistence type="predicted"/>
<evidence type="ECO:0000313" key="4">
    <source>
        <dbReference type="Proteomes" id="UP000676336"/>
    </source>
</evidence>
<organism evidence="2 4">
    <name type="scientific">Rotaria magnacalcarata</name>
    <dbReference type="NCBI Taxonomy" id="392030"/>
    <lineage>
        <taxon>Eukaryota</taxon>
        <taxon>Metazoa</taxon>
        <taxon>Spiralia</taxon>
        <taxon>Gnathifera</taxon>
        <taxon>Rotifera</taxon>
        <taxon>Eurotatoria</taxon>
        <taxon>Bdelloidea</taxon>
        <taxon>Philodinida</taxon>
        <taxon>Philodinidae</taxon>
        <taxon>Rotaria</taxon>
    </lineage>
</organism>